<dbReference type="Proteomes" id="UP001151133">
    <property type="component" value="Unassembled WGS sequence"/>
</dbReference>
<evidence type="ECO:0000313" key="2">
    <source>
        <dbReference type="Proteomes" id="UP001151133"/>
    </source>
</evidence>
<protein>
    <submittedName>
        <fullName evidence="1">Uncharacterized protein</fullName>
    </submittedName>
</protein>
<dbReference type="RefSeq" id="WP_264288281.1">
    <property type="nucleotide sequence ID" value="NZ_JAOZEV010000017.1"/>
</dbReference>
<evidence type="ECO:0000313" key="1">
    <source>
        <dbReference type="EMBL" id="MCV9934091.1"/>
    </source>
</evidence>
<gene>
    <name evidence="1" type="ORF">OIU80_17555</name>
</gene>
<name>A0A9X3C9J4_9FLAO</name>
<accession>A0A9X3C9J4</accession>
<comment type="caution">
    <text evidence="1">The sequence shown here is derived from an EMBL/GenBank/DDBJ whole genome shotgun (WGS) entry which is preliminary data.</text>
</comment>
<dbReference type="AlphaFoldDB" id="A0A9X3C9J4"/>
<organism evidence="1 2">
    <name type="scientific">Flavobacterium frigoritolerans</name>
    <dbReference type="NCBI Taxonomy" id="2987686"/>
    <lineage>
        <taxon>Bacteria</taxon>
        <taxon>Pseudomonadati</taxon>
        <taxon>Bacteroidota</taxon>
        <taxon>Flavobacteriia</taxon>
        <taxon>Flavobacteriales</taxon>
        <taxon>Flavobacteriaceae</taxon>
        <taxon>Flavobacterium</taxon>
    </lineage>
</organism>
<reference evidence="1" key="1">
    <citation type="submission" date="2022-10" db="EMBL/GenBank/DDBJ databases">
        <title>Two novel species of Flavobacterium.</title>
        <authorList>
            <person name="Liu Q."/>
            <person name="Xin Y.-H."/>
        </authorList>
    </citation>
    <scope>NUCLEOTIDE SEQUENCE</scope>
    <source>
        <strain evidence="1">LS1R47</strain>
    </source>
</reference>
<keyword evidence="2" id="KW-1185">Reference proteome</keyword>
<sequence>MENNKISILKINNIDNEVQTKIVEVINSFENNFSIPAWFIFKLKNLTEDDLWKNEYLMDYNTWIKKIENKKWKIGKIKTDNLYFEISFILENQTNFSEILCIISLLEINLDDVYIDDYYFGVYSPSKLP</sequence>
<dbReference type="EMBL" id="JAOZEV010000017">
    <property type="protein sequence ID" value="MCV9934091.1"/>
    <property type="molecule type" value="Genomic_DNA"/>
</dbReference>
<proteinExistence type="predicted"/>